<keyword evidence="1" id="KW-0732">Signal</keyword>
<name>A0A0J0XIE0_9TREE</name>
<dbReference type="GeneID" id="28985454"/>
<feature type="chain" id="PRO_5013017520" evidence="1">
    <location>
        <begin position="16"/>
        <end position="189"/>
    </location>
</feature>
<dbReference type="RefSeq" id="XP_018277278.1">
    <property type="nucleotide sequence ID" value="XM_018424851.1"/>
</dbReference>
<dbReference type="SUPFAM" id="SSF50370">
    <property type="entry name" value="Ricin B-like lectins"/>
    <property type="match status" value="1"/>
</dbReference>
<organism evidence="2 3">
    <name type="scientific">Cutaneotrichosporon oleaginosum</name>
    <dbReference type="NCBI Taxonomy" id="879819"/>
    <lineage>
        <taxon>Eukaryota</taxon>
        <taxon>Fungi</taxon>
        <taxon>Dikarya</taxon>
        <taxon>Basidiomycota</taxon>
        <taxon>Agaricomycotina</taxon>
        <taxon>Tremellomycetes</taxon>
        <taxon>Trichosporonales</taxon>
        <taxon>Trichosporonaceae</taxon>
        <taxon>Cutaneotrichosporon</taxon>
    </lineage>
</organism>
<evidence type="ECO:0000313" key="2">
    <source>
        <dbReference type="EMBL" id="KLT40787.1"/>
    </source>
</evidence>
<proteinExistence type="predicted"/>
<keyword evidence="3" id="KW-1185">Reference proteome</keyword>
<dbReference type="EMBL" id="KQ087228">
    <property type="protein sequence ID" value="KLT40787.1"/>
    <property type="molecule type" value="Genomic_DNA"/>
</dbReference>
<accession>A0A0J0XIE0</accession>
<dbReference type="Proteomes" id="UP000053611">
    <property type="component" value="Unassembled WGS sequence"/>
</dbReference>
<evidence type="ECO:0000313" key="3">
    <source>
        <dbReference type="Proteomes" id="UP000053611"/>
    </source>
</evidence>
<reference evidence="2 3" key="1">
    <citation type="submission" date="2015-03" db="EMBL/GenBank/DDBJ databases">
        <title>Genomics and transcriptomics of the oil-accumulating basidiomycete yeast T. oleaginosus allow insights into substrate utilization and the diverse evolutionary trajectories of mating systems in fungi.</title>
        <authorList>
            <consortium name="DOE Joint Genome Institute"/>
            <person name="Kourist R."/>
            <person name="Kracht O."/>
            <person name="Bracharz F."/>
            <person name="Lipzen A."/>
            <person name="Nolan M."/>
            <person name="Ohm R."/>
            <person name="Grigoriev I."/>
            <person name="Sun S."/>
            <person name="Heitman J."/>
            <person name="Bruck T."/>
            <person name="Nowrousian M."/>
        </authorList>
    </citation>
    <scope>NUCLEOTIDE SEQUENCE [LARGE SCALE GENOMIC DNA]</scope>
    <source>
        <strain evidence="2 3">IBC0246</strain>
    </source>
</reference>
<evidence type="ECO:0000256" key="1">
    <source>
        <dbReference type="SAM" id="SignalP"/>
    </source>
</evidence>
<dbReference type="AlphaFoldDB" id="A0A0J0XIE0"/>
<dbReference type="PROSITE" id="PS50231">
    <property type="entry name" value="RICIN_B_LECTIN"/>
    <property type="match status" value="1"/>
</dbReference>
<feature type="signal peptide" evidence="1">
    <location>
        <begin position="1"/>
        <end position="15"/>
    </location>
</feature>
<gene>
    <name evidence="2" type="ORF">CC85DRAFT_293004</name>
</gene>
<protein>
    <submittedName>
        <fullName evidence="2">Uncharacterized protein</fullName>
    </submittedName>
</protein>
<dbReference type="InterPro" id="IPR035992">
    <property type="entry name" value="Ricin_B-like_lectins"/>
</dbReference>
<sequence length="189" mass="20536">MLKLAILALFGSAAAETVLIHPGDQGLCIRADAPSEREQLSLGRCSTSAADVRRWDIDDDGASTLIRLHGSSVCLTGGVHRTWDGELEFDPEDGDHVVLRACPEGPHIPAGYAWVRHDSEKGLSFRLDLGEDWYLDASNGAAVYISDKEPETGWTLEAADSDDGEEEEDATGKQRIKFWEAVGDILEGL</sequence>